<dbReference type="AlphaFoldDB" id="A0AAV4NM66"/>
<organism evidence="2 3">
    <name type="scientific">Caerostris extrusa</name>
    <name type="common">Bark spider</name>
    <name type="synonym">Caerostris bankana</name>
    <dbReference type="NCBI Taxonomy" id="172846"/>
    <lineage>
        <taxon>Eukaryota</taxon>
        <taxon>Metazoa</taxon>
        <taxon>Ecdysozoa</taxon>
        <taxon>Arthropoda</taxon>
        <taxon>Chelicerata</taxon>
        <taxon>Arachnida</taxon>
        <taxon>Araneae</taxon>
        <taxon>Araneomorphae</taxon>
        <taxon>Entelegynae</taxon>
        <taxon>Araneoidea</taxon>
        <taxon>Araneidae</taxon>
        <taxon>Caerostris</taxon>
    </lineage>
</organism>
<keyword evidence="3" id="KW-1185">Reference proteome</keyword>
<gene>
    <name evidence="2" type="ORF">CEXT_577051</name>
</gene>
<feature type="compositionally biased region" description="Basic residues" evidence="1">
    <location>
        <begin position="48"/>
        <end position="58"/>
    </location>
</feature>
<reference evidence="2 3" key="1">
    <citation type="submission" date="2021-06" db="EMBL/GenBank/DDBJ databases">
        <title>Caerostris extrusa draft genome.</title>
        <authorList>
            <person name="Kono N."/>
            <person name="Arakawa K."/>
        </authorList>
    </citation>
    <scope>NUCLEOTIDE SEQUENCE [LARGE SCALE GENOMIC DNA]</scope>
</reference>
<accession>A0AAV4NM66</accession>
<dbReference type="EMBL" id="BPLR01021099">
    <property type="protein sequence ID" value="GIX85861.1"/>
    <property type="molecule type" value="Genomic_DNA"/>
</dbReference>
<feature type="region of interest" description="Disordered" evidence="1">
    <location>
        <begin position="22"/>
        <end position="84"/>
    </location>
</feature>
<protein>
    <submittedName>
        <fullName evidence="2">Uncharacterized protein</fullName>
    </submittedName>
</protein>
<name>A0AAV4NM66_CAEEX</name>
<proteinExistence type="predicted"/>
<comment type="caution">
    <text evidence="2">The sequence shown here is derived from an EMBL/GenBank/DDBJ whole genome shotgun (WGS) entry which is preliminary data.</text>
</comment>
<sequence length="112" mass="13272">MRYRIAEVNVDERRKLMNLEKEQKSNRTEVMQLTGEKMRSQDASPNPTKRRKIHRKGKIPTDHWTPDNGRNQEGKVASKKQKGKKKAFVFFHSIRLNKKGRYPPDHEKDFLA</sequence>
<evidence type="ECO:0000256" key="1">
    <source>
        <dbReference type="SAM" id="MobiDB-lite"/>
    </source>
</evidence>
<evidence type="ECO:0000313" key="2">
    <source>
        <dbReference type="EMBL" id="GIX85861.1"/>
    </source>
</evidence>
<evidence type="ECO:0000313" key="3">
    <source>
        <dbReference type="Proteomes" id="UP001054945"/>
    </source>
</evidence>
<dbReference type="Proteomes" id="UP001054945">
    <property type="component" value="Unassembled WGS sequence"/>
</dbReference>
<feature type="compositionally biased region" description="Basic and acidic residues" evidence="1">
    <location>
        <begin position="59"/>
        <end position="73"/>
    </location>
</feature>